<dbReference type="PATRIC" id="fig|927665.4.peg.442"/>
<organism evidence="2 3">
    <name type="scientific">Parabacteroides goldsteinii DSM 19448 = WAL 12034</name>
    <dbReference type="NCBI Taxonomy" id="927665"/>
    <lineage>
        <taxon>Bacteria</taxon>
        <taxon>Pseudomonadati</taxon>
        <taxon>Bacteroidota</taxon>
        <taxon>Bacteroidia</taxon>
        <taxon>Bacteroidales</taxon>
        <taxon>Tannerellaceae</taxon>
        <taxon>Parabacteroides</taxon>
    </lineage>
</organism>
<protein>
    <recommendedName>
        <fullName evidence="1">NigD-like OB domain-containing protein</fullName>
    </recommendedName>
</protein>
<dbReference type="STRING" id="927665.HMPREF1535_00441"/>
<accession>A0A0F5JR31</accession>
<dbReference type="HOGENOM" id="CLU_1073023_0_0_10"/>
<dbReference type="RefSeq" id="WP_046145160.1">
    <property type="nucleotide sequence ID" value="NZ_KQ033912.1"/>
</dbReference>
<reference evidence="2 3" key="1">
    <citation type="submission" date="2013-04" db="EMBL/GenBank/DDBJ databases">
        <title>The Genome Sequence of Parabacteroides goldsteinii DSM 19448.</title>
        <authorList>
            <consortium name="The Broad Institute Genomics Platform"/>
            <person name="Earl A."/>
            <person name="Ward D."/>
            <person name="Feldgarden M."/>
            <person name="Gevers D."/>
            <person name="Martens E."/>
            <person name="Sakamoto M."/>
            <person name="Benno Y."/>
            <person name="Song Y."/>
            <person name="Liu C."/>
            <person name="Lee J."/>
            <person name="Bolanos M."/>
            <person name="Vaisanen M.L."/>
            <person name="Finegold S.M."/>
            <person name="Walker B."/>
            <person name="Young S."/>
            <person name="Zeng Q."/>
            <person name="Gargeya S."/>
            <person name="Fitzgerald M."/>
            <person name="Haas B."/>
            <person name="Abouelleil A."/>
            <person name="Allen A.W."/>
            <person name="Alvarado L."/>
            <person name="Arachchi H.M."/>
            <person name="Berlin A.M."/>
            <person name="Chapman S.B."/>
            <person name="Gainer-Dewar J."/>
            <person name="Goldberg J."/>
            <person name="Griggs A."/>
            <person name="Gujja S."/>
            <person name="Hansen M."/>
            <person name="Howarth C."/>
            <person name="Imamovic A."/>
            <person name="Ireland A."/>
            <person name="Larimer J."/>
            <person name="McCowan C."/>
            <person name="Murphy C."/>
            <person name="Pearson M."/>
            <person name="Poon T.W."/>
            <person name="Priest M."/>
            <person name="Roberts A."/>
            <person name="Saif S."/>
            <person name="Shea T."/>
            <person name="Sisk P."/>
            <person name="Sykes S."/>
            <person name="Wortman J."/>
            <person name="Nusbaum C."/>
            <person name="Birren B."/>
        </authorList>
    </citation>
    <scope>NUCLEOTIDE SEQUENCE [LARGE SCALE GENOMIC DNA]</scope>
    <source>
        <strain evidence="2 3">DSM 19448</strain>
    </source>
</reference>
<dbReference type="Pfam" id="PF22221">
    <property type="entry name" value="NigD_N-like"/>
    <property type="match status" value="1"/>
</dbReference>
<feature type="domain" description="NigD-like OB" evidence="1">
    <location>
        <begin position="23"/>
        <end position="92"/>
    </location>
</feature>
<name>A0A0F5JR31_9BACT</name>
<evidence type="ECO:0000313" key="2">
    <source>
        <dbReference type="EMBL" id="KKB60164.1"/>
    </source>
</evidence>
<evidence type="ECO:0000259" key="1">
    <source>
        <dbReference type="Pfam" id="PF22221"/>
    </source>
</evidence>
<dbReference type="AlphaFoldDB" id="A0A0F5JR31"/>
<proteinExistence type="predicted"/>
<dbReference type="Proteomes" id="UP000033047">
    <property type="component" value="Unassembled WGS sequence"/>
</dbReference>
<dbReference type="InterPro" id="IPR053994">
    <property type="entry name" value="NigD-like_OB"/>
</dbReference>
<sequence>MKKLKSLGVVAAATILLTSCLDGNNERSLNGFGVIELSMDAMGNVAYIDDYTPVYSPAFKDYKDGDCIFFTSTYSTDDPANNGTKKYLTVTNAVASNPLDKGEFVTYIDTANIIPGEIAALNVGVLDYSYTQYSFTNHNYLFMGSSHEKVALDQPNRYILQWDYNQEPQTVDGKRVYDFFLRVVKNGDGKGVAGTNAFNYVFNTSSYFKTLQSRETAAGNETLNIRFNYIKEFNKDSTAATWGKSQIFQTAIYKENK</sequence>
<gene>
    <name evidence="2" type="ORF">HMPREF1535_00441</name>
</gene>
<evidence type="ECO:0000313" key="3">
    <source>
        <dbReference type="Proteomes" id="UP000033047"/>
    </source>
</evidence>
<dbReference type="PROSITE" id="PS51257">
    <property type="entry name" value="PROKAR_LIPOPROTEIN"/>
    <property type="match status" value="1"/>
</dbReference>
<dbReference type="EMBL" id="AQHV01000001">
    <property type="protein sequence ID" value="KKB60164.1"/>
    <property type="molecule type" value="Genomic_DNA"/>
</dbReference>
<comment type="caution">
    <text evidence="2">The sequence shown here is derived from an EMBL/GenBank/DDBJ whole genome shotgun (WGS) entry which is preliminary data.</text>
</comment>